<dbReference type="CTD" id="63826"/>
<dbReference type="GO" id="GO:0006567">
    <property type="term" value="P:L-threonine catabolic process"/>
    <property type="evidence" value="ECO:0007669"/>
    <property type="project" value="TreeGrafter"/>
</dbReference>
<evidence type="ECO:0000256" key="4">
    <source>
        <dbReference type="ARBA" id="ARBA00041766"/>
    </source>
</evidence>
<accession>A0A2D0T556</accession>
<dbReference type="KEGG" id="ipu:108279919"/>
<dbReference type="STRING" id="7998.ENSIPUP00000014303"/>
<reference evidence="8 9" key="2">
    <citation type="submission" date="2025-04" db="UniProtKB">
        <authorList>
            <consortium name="RefSeq"/>
        </authorList>
    </citation>
    <scope>IDENTIFICATION</scope>
    <source>
        <tissue evidence="8 9">Blood</tissue>
    </source>
</reference>
<dbReference type="RefSeq" id="XP_017350042.1">
    <property type="nucleotide sequence ID" value="XM_017494553.3"/>
</dbReference>
<sequence length="577" mass="62288">MPQSNELHVTICPKAKRPKPICIGPDKYKCQFCNRKGEYAALVAHIQTHEKTAIEFQEKKIYKCNLGCSKSSHYHCCSCKKTIISRNYFTEHIHKCGLSINMQVSSLCSSSMVPSTTTASCNTSAPLINTSVPIRSDNNGSDPQCSEDSVTGSLNVLDIKVKSASPPSLPGSLTAPVTPSYSQDILMSVNPTHNICAGSLKVLTSRPKRITCCFCNLILNKKNIKVHIQRRHMSANPDLLQTNGLSHTHAASGNMEDLIAEGITLKMLNDARETVMGSPLGVIKTPMILWSQTTLPLHVPCNAYLKLENMQKTGSFKIRGVANQFARRSSGGHFVTISAGNYGKSFAYASKHYRTKGKVVMPETSSISRALLIQSFGIEVERVPTPCLMDVVNRCVQEEKMTFLHSYNDLDLITGHASVGFEILEALPYPDVVVVCCGGGGLLAGVAAAIKLSGCEDTRIYGVEPEGACTMYKSFIEKKPVGMDSKSIASGLAPPFAGALPYALCQKYVEEIVLVTDDEIKSAVSALYKAGLVVEPSGSAAFAALVNNRIPDITGRNVVVILSGGNIGKDELTSFLN</sequence>
<feature type="domain" description="Tryptophan synthase beta chain-like PALP" evidence="6">
    <location>
        <begin position="281"/>
        <end position="564"/>
    </location>
</feature>
<evidence type="ECO:0000256" key="5">
    <source>
        <dbReference type="ARBA" id="ARBA00042605"/>
    </source>
</evidence>
<evidence type="ECO:0000313" key="10">
    <source>
        <dbReference type="RefSeq" id="XP_017350044.1"/>
    </source>
</evidence>
<dbReference type="RefSeq" id="XP_053544080.1">
    <property type="nucleotide sequence ID" value="XM_053688105.1"/>
</dbReference>
<evidence type="ECO:0000313" key="8">
    <source>
        <dbReference type="RefSeq" id="XP_017350042.1"/>
    </source>
</evidence>
<organism evidence="7 9">
    <name type="scientific">Ictalurus punctatus</name>
    <name type="common">Channel catfish</name>
    <name type="synonym">Silurus punctatus</name>
    <dbReference type="NCBI Taxonomy" id="7998"/>
    <lineage>
        <taxon>Eukaryota</taxon>
        <taxon>Metazoa</taxon>
        <taxon>Chordata</taxon>
        <taxon>Craniata</taxon>
        <taxon>Vertebrata</taxon>
        <taxon>Euteleostomi</taxon>
        <taxon>Actinopterygii</taxon>
        <taxon>Neopterygii</taxon>
        <taxon>Teleostei</taxon>
        <taxon>Ostariophysi</taxon>
        <taxon>Siluriformes</taxon>
        <taxon>Ictaluridae</taxon>
        <taxon>Ictalurus</taxon>
    </lineage>
</organism>
<name>A0A2D0T556_ICTPU</name>
<dbReference type="AlphaFoldDB" id="A0A2D0T556"/>
<dbReference type="GO" id="GO:0006565">
    <property type="term" value="P:L-serine catabolic process"/>
    <property type="evidence" value="ECO:0007669"/>
    <property type="project" value="TreeGrafter"/>
</dbReference>
<evidence type="ECO:0000313" key="11">
    <source>
        <dbReference type="RefSeq" id="XP_053544080.1"/>
    </source>
</evidence>
<dbReference type="Proteomes" id="UP000221080">
    <property type="component" value="Chromosome 19"/>
</dbReference>
<evidence type="ECO:0000313" key="9">
    <source>
        <dbReference type="RefSeq" id="XP_017350043.1"/>
    </source>
</evidence>
<dbReference type="Gene3D" id="3.40.50.1100">
    <property type="match status" value="2"/>
</dbReference>
<comment type="cofactor">
    <cofactor evidence="1">
        <name>pyridoxal 5'-phosphate</name>
        <dbReference type="ChEBI" id="CHEBI:597326"/>
    </cofactor>
</comment>
<evidence type="ECO:0000259" key="6">
    <source>
        <dbReference type="Pfam" id="PF00291"/>
    </source>
</evidence>
<keyword evidence="7" id="KW-1185">Reference proteome</keyword>
<dbReference type="GO" id="GO:0009097">
    <property type="term" value="P:isoleucine biosynthetic process"/>
    <property type="evidence" value="ECO:0007669"/>
    <property type="project" value="TreeGrafter"/>
</dbReference>
<dbReference type="PANTHER" id="PTHR48078">
    <property type="entry name" value="THREONINE DEHYDRATASE, MITOCHONDRIAL-RELATED"/>
    <property type="match status" value="1"/>
</dbReference>
<dbReference type="OrthoDB" id="4418812at2759"/>
<dbReference type="RefSeq" id="XP_017350043.1">
    <property type="nucleotide sequence ID" value="XM_017494554.3"/>
</dbReference>
<dbReference type="GeneID" id="108279919"/>
<evidence type="ECO:0000256" key="3">
    <source>
        <dbReference type="ARBA" id="ARBA00023239"/>
    </source>
</evidence>
<dbReference type="GO" id="GO:0004794">
    <property type="term" value="F:threonine deaminase activity"/>
    <property type="evidence" value="ECO:0007669"/>
    <property type="project" value="TreeGrafter"/>
</dbReference>
<dbReference type="InterPro" id="IPR050147">
    <property type="entry name" value="Ser/Thr_Dehydratase"/>
</dbReference>
<gene>
    <name evidence="8 9 10 11" type="primary">srr</name>
</gene>
<dbReference type="FunFam" id="3.40.50.1100:FF:000132">
    <property type="entry name" value="Predicted protein"/>
    <property type="match status" value="1"/>
</dbReference>
<keyword evidence="3" id="KW-0456">Lyase</keyword>
<dbReference type="PANTHER" id="PTHR48078:SF14">
    <property type="entry name" value="L-SERINE AMMONIA-LYASE"/>
    <property type="match status" value="1"/>
</dbReference>
<protein>
    <recommendedName>
        <fullName evidence="4">L-serine deaminase</fullName>
    </recommendedName>
    <alternativeName>
        <fullName evidence="5">L-threonine dehydratase</fullName>
    </alternativeName>
</protein>
<dbReference type="InterPro" id="IPR036052">
    <property type="entry name" value="TrpB-like_PALP_sf"/>
</dbReference>
<dbReference type="RefSeq" id="XP_017350044.1">
    <property type="nucleotide sequence ID" value="XM_017494555.3"/>
</dbReference>
<evidence type="ECO:0000313" key="7">
    <source>
        <dbReference type="Proteomes" id="UP000221080"/>
    </source>
</evidence>
<evidence type="ECO:0000256" key="1">
    <source>
        <dbReference type="ARBA" id="ARBA00001933"/>
    </source>
</evidence>
<evidence type="ECO:0000256" key="2">
    <source>
        <dbReference type="ARBA" id="ARBA00022898"/>
    </source>
</evidence>
<dbReference type="GO" id="GO:0003941">
    <property type="term" value="F:L-serine ammonia-lyase activity"/>
    <property type="evidence" value="ECO:0007669"/>
    <property type="project" value="TreeGrafter"/>
</dbReference>
<dbReference type="SUPFAM" id="SSF53686">
    <property type="entry name" value="Tryptophan synthase beta subunit-like PLP-dependent enzymes"/>
    <property type="match status" value="1"/>
</dbReference>
<dbReference type="Pfam" id="PF00291">
    <property type="entry name" value="PALP"/>
    <property type="match status" value="1"/>
</dbReference>
<dbReference type="InterPro" id="IPR001926">
    <property type="entry name" value="TrpB-like_PALP"/>
</dbReference>
<reference evidence="7" key="1">
    <citation type="journal article" date="2016" name="Nat. Commun.">
        <title>The channel catfish genome sequence provides insights into the evolution of scale formation in teleosts.</title>
        <authorList>
            <person name="Liu Z."/>
            <person name="Liu S."/>
            <person name="Yao J."/>
            <person name="Bao L."/>
            <person name="Zhang J."/>
            <person name="Li Y."/>
            <person name="Jiang C."/>
            <person name="Sun L."/>
            <person name="Wang R."/>
            <person name="Zhang Y."/>
            <person name="Zhou T."/>
            <person name="Zeng Q."/>
            <person name="Fu Q."/>
            <person name="Gao S."/>
            <person name="Li N."/>
            <person name="Koren S."/>
            <person name="Jiang Y."/>
            <person name="Zimin A."/>
            <person name="Xu P."/>
            <person name="Phillippy A.M."/>
            <person name="Geng X."/>
            <person name="Song L."/>
            <person name="Sun F."/>
            <person name="Li C."/>
            <person name="Wang X."/>
            <person name="Chen A."/>
            <person name="Jin Y."/>
            <person name="Yuan Z."/>
            <person name="Yang Y."/>
            <person name="Tan S."/>
            <person name="Peatman E."/>
            <person name="Lu J."/>
            <person name="Qin Z."/>
            <person name="Dunham R."/>
            <person name="Li Z."/>
            <person name="Sonstegard T."/>
            <person name="Feng J."/>
            <person name="Danzmann R.G."/>
            <person name="Schroeder S."/>
            <person name="Scheffler B."/>
            <person name="Duke M.V."/>
            <person name="Ballard L."/>
            <person name="Kucuktas H."/>
            <person name="Kaltenboeck L."/>
            <person name="Liu H."/>
            <person name="Armbruster J."/>
            <person name="Xie Y."/>
            <person name="Kirby M.L."/>
            <person name="Tian Y."/>
            <person name="Flanagan M.E."/>
            <person name="Mu W."/>
            <person name="Waldbieser G.C."/>
        </authorList>
    </citation>
    <scope>NUCLEOTIDE SEQUENCE [LARGE SCALE GENOMIC DNA]</scope>
    <source>
        <strain evidence="7">SDA103</strain>
    </source>
</reference>
<proteinExistence type="predicted"/>
<keyword evidence="2" id="KW-0663">Pyridoxal phosphate</keyword>